<keyword evidence="4" id="KW-1185">Reference proteome</keyword>
<organism evidence="3 4">
    <name type="scientific">Zoarces viviparus</name>
    <name type="common">Viviparous eelpout</name>
    <name type="synonym">Blennius viviparus</name>
    <dbReference type="NCBI Taxonomy" id="48416"/>
    <lineage>
        <taxon>Eukaryota</taxon>
        <taxon>Metazoa</taxon>
        <taxon>Chordata</taxon>
        <taxon>Craniata</taxon>
        <taxon>Vertebrata</taxon>
        <taxon>Euteleostomi</taxon>
        <taxon>Actinopterygii</taxon>
        <taxon>Neopterygii</taxon>
        <taxon>Teleostei</taxon>
        <taxon>Neoteleostei</taxon>
        <taxon>Acanthomorphata</taxon>
        <taxon>Eupercaria</taxon>
        <taxon>Perciformes</taxon>
        <taxon>Cottioidei</taxon>
        <taxon>Zoarcales</taxon>
        <taxon>Zoarcidae</taxon>
        <taxon>Zoarcinae</taxon>
        <taxon>Zoarces</taxon>
    </lineage>
</organism>
<dbReference type="SUPFAM" id="SSF52980">
    <property type="entry name" value="Restriction endonuclease-like"/>
    <property type="match status" value="1"/>
</dbReference>
<dbReference type="PANTHER" id="PTHR46609">
    <property type="entry name" value="EXONUCLEASE, PHAGE-TYPE/RECB, C-TERMINAL DOMAIN-CONTAINING PROTEIN"/>
    <property type="match status" value="1"/>
</dbReference>
<dbReference type="AlphaFoldDB" id="A0AAW1EDU3"/>
<dbReference type="Proteomes" id="UP001488805">
    <property type="component" value="Unassembled WGS sequence"/>
</dbReference>
<dbReference type="InterPro" id="IPR051703">
    <property type="entry name" value="NF-kappa-B_Signaling_Reg"/>
</dbReference>
<dbReference type="GO" id="GO:0006281">
    <property type="term" value="P:DNA repair"/>
    <property type="evidence" value="ECO:0007669"/>
    <property type="project" value="UniProtKB-ARBA"/>
</dbReference>
<reference evidence="3 4" key="1">
    <citation type="journal article" date="2024" name="Genome Biol. Evol.">
        <title>Chromosome-level genome assembly of the viviparous eelpout Zoarces viviparus.</title>
        <authorList>
            <person name="Fuhrmann N."/>
            <person name="Brasseur M.V."/>
            <person name="Bakowski C.E."/>
            <person name="Podsiadlowski L."/>
            <person name="Prost S."/>
            <person name="Krehenwinkel H."/>
            <person name="Mayer C."/>
        </authorList>
    </citation>
    <scope>NUCLEOTIDE SEQUENCE [LARGE SCALE GENOMIC DNA]</scope>
    <source>
        <strain evidence="3">NO-MEL_2022_Ind0_liver</strain>
    </source>
</reference>
<gene>
    <name evidence="3" type="ORF">VZT92_020240</name>
</gene>
<evidence type="ECO:0000313" key="4">
    <source>
        <dbReference type="Proteomes" id="UP001488805"/>
    </source>
</evidence>
<dbReference type="Pfam" id="PF09588">
    <property type="entry name" value="YqaJ"/>
    <property type="match status" value="1"/>
</dbReference>
<dbReference type="Gene3D" id="3.90.320.10">
    <property type="match status" value="1"/>
</dbReference>
<comment type="caution">
    <text evidence="3">The sequence shown here is derived from an EMBL/GenBank/DDBJ whole genome shotgun (WGS) entry which is preliminary data.</text>
</comment>
<feature type="region of interest" description="Disordered" evidence="1">
    <location>
        <begin position="1"/>
        <end position="112"/>
    </location>
</feature>
<feature type="compositionally biased region" description="Polar residues" evidence="1">
    <location>
        <begin position="51"/>
        <end position="62"/>
    </location>
</feature>
<dbReference type="InterPro" id="IPR011335">
    <property type="entry name" value="Restrct_endonuc-II-like"/>
</dbReference>
<feature type="domain" description="YqaJ viral recombinase" evidence="2">
    <location>
        <begin position="138"/>
        <end position="312"/>
    </location>
</feature>
<dbReference type="InterPro" id="IPR019080">
    <property type="entry name" value="YqaJ_viral_recombinase"/>
</dbReference>
<dbReference type="PANTHER" id="PTHR46609:SF8">
    <property type="entry name" value="YQAJ VIRAL RECOMBINASE DOMAIN-CONTAINING PROTEIN"/>
    <property type="match status" value="1"/>
</dbReference>
<evidence type="ECO:0000313" key="3">
    <source>
        <dbReference type="EMBL" id="KAK9520347.1"/>
    </source>
</evidence>
<sequence>MKMQKQNTDQVQNTVIPKVRYHPSIQTPTPGAKPRPSQTQKTRPAVVRPPQTGTRSKMVQKNQDVDKTPQVNPAVRPQPDVGQKQGAQKPLQRAASYPDPDRPPPRPEQVPVGLGVQLDRCVVEDVEVLTRGQSTNQDWFTWRKNRITASVAHRIAHCRFVTGKTRTPPSSYLSAVTGEGRRVQTRAMSWGIQMEAQVVRRYQTMKSAALGRPVLVQDCGLFIDPLRPWLAASPDGIVTDSRTGQWLLCLEVKCPYKHKDRRVEDACRDDPAFCLEIQHEDRRETGGSPVYHLKTSHSYYTQIQVQLAVTGLRRADLAVFTLKETAIVPVTFDPDLWEDTVSKLEVFYRDAILPHLREKTREDTAAAWTPEL</sequence>
<name>A0AAW1EDU3_ZOAVI</name>
<dbReference type="CDD" id="cd22343">
    <property type="entry name" value="PDDEXK_lambda_exonuclease-like"/>
    <property type="match status" value="1"/>
</dbReference>
<feature type="compositionally biased region" description="Polar residues" evidence="1">
    <location>
        <begin position="1"/>
        <end position="15"/>
    </location>
</feature>
<accession>A0AAW1EDU3</accession>
<protein>
    <recommendedName>
        <fullName evidence="2">YqaJ viral recombinase domain-containing protein</fullName>
    </recommendedName>
</protein>
<evidence type="ECO:0000256" key="1">
    <source>
        <dbReference type="SAM" id="MobiDB-lite"/>
    </source>
</evidence>
<evidence type="ECO:0000259" key="2">
    <source>
        <dbReference type="Pfam" id="PF09588"/>
    </source>
</evidence>
<dbReference type="EMBL" id="JBCEZU010000329">
    <property type="protein sequence ID" value="KAK9520347.1"/>
    <property type="molecule type" value="Genomic_DNA"/>
</dbReference>
<proteinExistence type="predicted"/>
<dbReference type="InterPro" id="IPR011604">
    <property type="entry name" value="PDDEXK-like_dom_sf"/>
</dbReference>